<comment type="caution">
    <text evidence="2">The sequence shown here is derived from an EMBL/GenBank/DDBJ whole genome shotgun (WGS) entry which is preliminary data.</text>
</comment>
<feature type="region of interest" description="Disordered" evidence="1">
    <location>
        <begin position="1"/>
        <end position="47"/>
    </location>
</feature>
<proteinExistence type="predicted"/>
<keyword evidence="3" id="KW-1185">Reference proteome</keyword>
<evidence type="ECO:0000313" key="3">
    <source>
        <dbReference type="Proteomes" id="UP000324222"/>
    </source>
</evidence>
<protein>
    <submittedName>
        <fullName evidence="2">Uncharacterized protein</fullName>
    </submittedName>
</protein>
<dbReference type="Proteomes" id="UP000324222">
    <property type="component" value="Unassembled WGS sequence"/>
</dbReference>
<evidence type="ECO:0000256" key="1">
    <source>
        <dbReference type="SAM" id="MobiDB-lite"/>
    </source>
</evidence>
<dbReference type="AlphaFoldDB" id="A0A5B7JGV8"/>
<feature type="compositionally biased region" description="Polar residues" evidence="1">
    <location>
        <begin position="59"/>
        <end position="69"/>
    </location>
</feature>
<evidence type="ECO:0000313" key="2">
    <source>
        <dbReference type="EMBL" id="MPC95342.1"/>
    </source>
</evidence>
<accession>A0A5B7JGV8</accession>
<organism evidence="2 3">
    <name type="scientific">Portunus trituberculatus</name>
    <name type="common">Swimming crab</name>
    <name type="synonym">Neptunus trituberculatus</name>
    <dbReference type="NCBI Taxonomy" id="210409"/>
    <lineage>
        <taxon>Eukaryota</taxon>
        <taxon>Metazoa</taxon>
        <taxon>Ecdysozoa</taxon>
        <taxon>Arthropoda</taxon>
        <taxon>Crustacea</taxon>
        <taxon>Multicrustacea</taxon>
        <taxon>Malacostraca</taxon>
        <taxon>Eumalacostraca</taxon>
        <taxon>Eucarida</taxon>
        <taxon>Decapoda</taxon>
        <taxon>Pleocyemata</taxon>
        <taxon>Brachyura</taxon>
        <taxon>Eubrachyura</taxon>
        <taxon>Portunoidea</taxon>
        <taxon>Portunidae</taxon>
        <taxon>Portuninae</taxon>
        <taxon>Portunus</taxon>
    </lineage>
</organism>
<feature type="region of interest" description="Disordered" evidence="1">
    <location>
        <begin position="59"/>
        <end position="85"/>
    </location>
</feature>
<feature type="compositionally biased region" description="Basic and acidic residues" evidence="1">
    <location>
        <begin position="8"/>
        <end position="22"/>
    </location>
</feature>
<name>A0A5B7JGV8_PORTR</name>
<dbReference type="EMBL" id="VSRR010101865">
    <property type="protein sequence ID" value="MPC95342.1"/>
    <property type="molecule type" value="Genomic_DNA"/>
</dbReference>
<gene>
    <name evidence="2" type="ORF">E2C01_090549</name>
</gene>
<sequence>MAGLVLKHNSDFREPGTEEQRQQRQQQQQRGASSARLRANPPKQRESYNCKACKLYSPSSTGWGKQTAATPGFKLPVGYGNPKLG</sequence>
<reference evidence="2 3" key="1">
    <citation type="submission" date="2019-05" db="EMBL/GenBank/DDBJ databases">
        <title>Another draft genome of Portunus trituberculatus and its Hox gene families provides insights of decapod evolution.</title>
        <authorList>
            <person name="Jeong J.-H."/>
            <person name="Song I."/>
            <person name="Kim S."/>
            <person name="Choi T."/>
            <person name="Kim D."/>
            <person name="Ryu S."/>
            <person name="Kim W."/>
        </authorList>
    </citation>
    <scope>NUCLEOTIDE SEQUENCE [LARGE SCALE GENOMIC DNA]</scope>
    <source>
        <tissue evidence="2">Muscle</tissue>
    </source>
</reference>